<comment type="caution">
    <text evidence="1">The sequence shown here is derived from an EMBL/GenBank/DDBJ whole genome shotgun (WGS) entry which is preliminary data.</text>
</comment>
<dbReference type="EMBL" id="BAABGA010000076">
    <property type="protein sequence ID" value="GAA4465730.1"/>
    <property type="molecule type" value="Genomic_DNA"/>
</dbReference>
<gene>
    <name evidence="1" type="ORF">GCM10023156_53840</name>
</gene>
<dbReference type="RefSeq" id="WP_339946665.1">
    <property type="nucleotide sequence ID" value="NZ_BAABGA010000076.1"/>
</dbReference>
<proteinExistence type="predicted"/>
<evidence type="ECO:0000313" key="1">
    <source>
        <dbReference type="EMBL" id="GAA4465730.1"/>
    </source>
</evidence>
<evidence type="ECO:0000313" key="2">
    <source>
        <dbReference type="Proteomes" id="UP001500840"/>
    </source>
</evidence>
<protein>
    <submittedName>
        <fullName evidence="1">Uncharacterized protein</fullName>
    </submittedName>
</protein>
<name>A0ABP8NHT3_9BACT</name>
<reference evidence="2" key="1">
    <citation type="journal article" date="2019" name="Int. J. Syst. Evol. Microbiol.">
        <title>The Global Catalogue of Microorganisms (GCM) 10K type strain sequencing project: providing services to taxonomists for standard genome sequencing and annotation.</title>
        <authorList>
            <consortium name="The Broad Institute Genomics Platform"/>
            <consortium name="The Broad Institute Genome Sequencing Center for Infectious Disease"/>
            <person name="Wu L."/>
            <person name="Ma J."/>
        </authorList>
    </citation>
    <scope>NUCLEOTIDE SEQUENCE [LARGE SCALE GENOMIC DNA]</scope>
    <source>
        <strain evidence="2">JCM 17759</strain>
    </source>
</reference>
<sequence length="66" mass="7301">MSRLPQTPEELVLQFELAEMLELLEDLGFESTPQSAAQFKQTLKTLGCLETTLAHFAAPTSLRHAA</sequence>
<dbReference type="Proteomes" id="UP001500840">
    <property type="component" value="Unassembled WGS sequence"/>
</dbReference>
<keyword evidence="2" id="KW-1185">Reference proteome</keyword>
<accession>A0ABP8NHT3</accession>
<organism evidence="1 2">
    <name type="scientific">Novipirellula rosea</name>
    <dbReference type="NCBI Taxonomy" id="1031540"/>
    <lineage>
        <taxon>Bacteria</taxon>
        <taxon>Pseudomonadati</taxon>
        <taxon>Planctomycetota</taxon>
        <taxon>Planctomycetia</taxon>
        <taxon>Pirellulales</taxon>
        <taxon>Pirellulaceae</taxon>
        <taxon>Novipirellula</taxon>
    </lineage>
</organism>